<proteinExistence type="inferred from homology"/>
<dbReference type="OrthoDB" id="891646at2759"/>
<dbReference type="PANTHER" id="PTHR12596">
    <property type="entry name" value="EXPORTIN 4,7-RELATED"/>
    <property type="match status" value="1"/>
</dbReference>
<accession>A0A2P5FBK7</accession>
<evidence type="ECO:0000256" key="1">
    <source>
        <dbReference type="ARBA" id="ARBA00004123"/>
    </source>
</evidence>
<protein>
    <submittedName>
        <fullName evidence="8">Uncharacterized protein</fullName>
    </submittedName>
</protein>
<comment type="similarity">
    <text evidence="3">Belongs to the exportin family.</text>
</comment>
<gene>
    <name evidence="8" type="ORF">TorRG33x02_090720</name>
</gene>
<evidence type="ECO:0000313" key="9">
    <source>
        <dbReference type="Proteomes" id="UP000237000"/>
    </source>
</evidence>
<dbReference type="GO" id="GO:0005643">
    <property type="term" value="C:nuclear pore"/>
    <property type="evidence" value="ECO:0007669"/>
    <property type="project" value="TreeGrafter"/>
</dbReference>
<evidence type="ECO:0000256" key="4">
    <source>
        <dbReference type="ARBA" id="ARBA00022448"/>
    </source>
</evidence>
<evidence type="ECO:0000256" key="3">
    <source>
        <dbReference type="ARBA" id="ARBA00009466"/>
    </source>
</evidence>
<dbReference type="InParanoid" id="A0A2P5FBK7"/>
<keyword evidence="4" id="KW-0813">Transport</keyword>
<comment type="subcellular location">
    <subcellularLocation>
        <location evidence="2">Cytoplasm</location>
    </subcellularLocation>
    <subcellularLocation>
        <location evidence="1">Nucleus</location>
    </subcellularLocation>
</comment>
<evidence type="ECO:0000256" key="7">
    <source>
        <dbReference type="ARBA" id="ARBA00023242"/>
    </source>
</evidence>
<organism evidence="8 9">
    <name type="scientific">Trema orientale</name>
    <name type="common">Charcoal tree</name>
    <name type="synonym">Celtis orientalis</name>
    <dbReference type="NCBI Taxonomy" id="63057"/>
    <lineage>
        <taxon>Eukaryota</taxon>
        <taxon>Viridiplantae</taxon>
        <taxon>Streptophyta</taxon>
        <taxon>Embryophyta</taxon>
        <taxon>Tracheophyta</taxon>
        <taxon>Spermatophyta</taxon>
        <taxon>Magnoliopsida</taxon>
        <taxon>eudicotyledons</taxon>
        <taxon>Gunneridae</taxon>
        <taxon>Pentapetalae</taxon>
        <taxon>rosids</taxon>
        <taxon>fabids</taxon>
        <taxon>Rosales</taxon>
        <taxon>Cannabaceae</taxon>
        <taxon>Trema</taxon>
    </lineage>
</organism>
<keyword evidence="7" id="KW-0539">Nucleus</keyword>
<evidence type="ECO:0000256" key="2">
    <source>
        <dbReference type="ARBA" id="ARBA00004496"/>
    </source>
</evidence>
<dbReference type="AlphaFoldDB" id="A0A2P5FBK7"/>
<reference evidence="9" key="1">
    <citation type="submission" date="2016-06" db="EMBL/GenBank/DDBJ databases">
        <title>Parallel loss of symbiosis genes in relatives of nitrogen-fixing non-legume Parasponia.</title>
        <authorList>
            <person name="Van Velzen R."/>
            <person name="Holmer R."/>
            <person name="Bu F."/>
            <person name="Rutten L."/>
            <person name="Van Zeijl A."/>
            <person name="Liu W."/>
            <person name="Santuari L."/>
            <person name="Cao Q."/>
            <person name="Sharma T."/>
            <person name="Shen D."/>
            <person name="Roswanjaya Y."/>
            <person name="Wardhani T."/>
            <person name="Kalhor M.S."/>
            <person name="Jansen J."/>
            <person name="Van den Hoogen J."/>
            <person name="Gungor B."/>
            <person name="Hartog M."/>
            <person name="Hontelez J."/>
            <person name="Verver J."/>
            <person name="Yang W.-C."/>
            <person name="Schijlen E."/>
            <person name="Repin R."/>
            <person name="Schilthuizen M."/>
            <person name="Schranz E."/>
            <person name="Heidstra R."/>
            <person name="Miyata K."/>
            <person name="Fedorova E."/>
            <person name="Kohlen W."/>
            <person name="Bisseling T."/>
            <person name="Smit S."/>
            <person name="Geurts R."/>
        </authorList>
    </citation>
    <scope>NUCLEOTIDE SEQUENCE [LARGE SCALE GENOMIC DNA]</scope>
    <source>
        <strain evidence="9">cv. RG33-2</strain>
    </source>
</reference>
<evidence type="ECO:0000256" key="5">
    <source>
        <dbReference type="ARBA" id="ARBA00022490"/>
    </source>
</evidence>
<dbReference type="GO" id="GO:0005737">
    <property type="term" value="C:cytoplasm"/>
    <property type="evidence" value="ECO:0007669"/>
    <property type="project" value="UniProtKB-SubCell"/>
</dbReference>
<evidence type="ECO:0000256" key="6">
    <source>
        <dbReference type="ARBA" id="ARBA00022927"/>
    </source>
</evidence>
<dbReference type="GO" id="GO:0006611">
    <property type="term" value="P:protein export from nucleus"/>
    <property type="evidence" value="ECO:0007669"/>
    <property type="project" value="TreeGrafter"/>
</dbReference>
<dbReference type="GO" id="GO:0005049">
    <property type="term" value="F:nuclear export signal receptor activity"/>
    <property type="evidence" value="ECO:0007669"/>
    <property type="project" value="InterPro"/>
</dbReference>
<dbReference type="InterPro" id="IPR044189">
    <property type="entry name" value="XPO4/7-like"/>
</dbReference>
<keyword evidence="6" id="KW-0653">Protein transport</keyword>
<keyword evidence="9" id="KW-1185">Reference proteome</keyword>
<comment type="caution">
    <text evidence="8">The sequence shown here is derived from an EMBL/GenBank/DDBJ whole genome shotgun (WGS) entry which is preliminary data.</text>
</comment>
<evidence type="ECO:0000313" key="8">
    <source>
        <dbReference type="EMBL" id="PON95180.1"/>
    </source>
</evidence>
<name>A0A2P5FBK7_TREOI</name>
<dbReference type="STRING" id="63057.A0A2P5FBK7"/>
<keyword evidence="5" id="KW-0963">Cytoplasm</keyword>
<dbReference type="Proteomes" id="UP000237000">
    <property type="component" value="Unassembled WGS sequence"/>
</dbReference>
<dbReference type="EMBL" id="JXTC01000046">
    <property type="protein sequence ID" value="PON95180.1"/>
    <property type="molecule type" value="Genomic_DNA"/>
</dbReference>
<sequence length="83" mass="9778">MVGNMILKTLFEIIIFEDSGNRWSLSRPMLSLILINEKPLDQQQHLSVCFDKLMADITRILDQNNRDRFTQNLNRFRTALRAV</sequence>
<dbReference type="PANTHER" id="PTHR12596:SF2">
    <property type="entry name" value="EXPORTIN-7 ISOFORM X1"/>
    <property type="match status" value="1"/>
</dbReference>